<evidence type="ECO:0000256" key="2">
    <source>
        <dbReference type="SAM" id="SignalP"/>
    </source>
</evidence>
<accession>A0A0U5JHC6</accession>
<dbReference type="AlphaFoldDB" id="A0A0U5JHC6"/>
<proteinExistence type="predicted"/>
<sequence length="104" mass="10960">MSNKVSVAIFCVGIGLAFLAPDCAFAGTESFDVKGIESHTQKIINLVYGNMTYIAGGIGGGYGIWQCITHSSINPLFTFGGIGLAVGFLPSFLDFFKVSSMLLP</sequence>
<geneLocation type="plasmid" evidence="4">
    <name>pPNK</name>
</geneLocation>
<organism evidence="3 4">
    <name type="scientific">Candidatus Protochlamydia naegleriophila</name>
    <dbReference type="NCBI Taxonomy" id="389348"/>
    <lineage>
        <taxon>Bacteria</taxon>
        <taxon>Pseudomonadati</taxon>
        <taxon>Chlamydiota</taxon>
        <taxon>Chlamydiia</taxon>
        <taxon>Parachlamydiales</taxon>
        <taxon>Parachlamydiaceae</taxon>
        <taxon>Candidatus Protochlamydia</taxon>
    </lineage>
</organism>
<keyword evidence="1" id="KW-1133">Transmembrane helix</keyword>
<keyword evidence="1" id="KW-0472">Membrane</keyword>
<feature type="transmembrane region" description="Helical" evidence="1">
    <location>
        <begin position="76"/>
        <end position="96"/>
    </location>
</feature>
<dbReference type="InParanoid" id="A0A0U5JHC6"/>
<dbReference type="RefSeq" id="WP_059062695.1">
    <property type="nucleotide sequence ID" value="NZ_LN879503.1"/>
</dbReference>
<feature type="transmembrane region" description="Helical" evidence="1">
    <location>
        <begin position="42"/>
        <end position="64"/>
    </location>
</feature>
<dbReference type="Proteomes" id="UP000069902">
    <property type="component" value="Plasmid pPNK"/>
</dbReference>
<keyword evidence="4" id="KW-1185">Reference proteome</keyword>
<dbReference type="KEGG" id="pnl:PNK_p0160"/>
<keyword evidence="2" id="KW-0732">Signal</keyword>
<reference evidence="4" key="1">
    <citation type="submission" date="2015-09" db="EMBL/GenBank/DDBJ databases">
        <authorList>
            <person name="Bertelli C."/>
        </authorList>
    </citation>
    <scope>NUCLEOTIDE SEQUENCE [LARGE SCALE GENOMIC DNA]</scope>
    <source>
        <strain evidence="4">KNic</strain>
        <plasmid evidence="4">pPNK</plasmid>
    </source>
</reference>
<name>A0A0U5JHC6_9BACT</name>
<gene>
    <name evidence="3" type="ORF">PNK_p0160</name>
</gene>
<keyword evidence="1" id="KW-0812">Transmembrane</keyword>
<dbReference type="PATRIC" id="fig|389348.3.peg.2930"/>
<evidence type="ECO:0000313" key="4">
    <source>
        <dbReference type="Proteomes" id="UP000069902"/>
    </source>
</evidence>
<protein>
    <submittedName>
        <fullName evidence="3">Putative membrane protein</fullName>
    </submittedName>
</protein>
<dbReference type="EMBL" id="LN879503">
    <property type="protein sequence ID" value="CUI18212.1"/>
    <property type="molecule type" value="Genomic_DNA"/>
</dbReference>
<feature type="signal peptide" evidence="2">
    <location>
        <begin position="1"/>
        <end position="26"/>
    </location>
</feature>
<feature type="chain" id="PRO_5006860486" evidence="2">
    <location>
        <begin position="27"/>
        <end position="104"/>
    </location>
</feature>
<evidence type="ECO:0000256" key="1">
    <source>
        <dbReference type="SAM" id="Phobius"/>
    </source>
</evidence>
<evidence type="ECO:0000313" key="3">
    <source>
        <dbReference type="EMBL" id="CUI18212.1"/>
    </source>
</evidence>